<dbReference type="OrthoDB" id="4557128at2"/>
<proteinExistence type="predicted"/>
<dbReference type="RefSeq" id="WP_077114363.1">
    <property type="nucleotide sequence ID" value="NZ_LOKT01000001.1"/>
</dbReference>
<sequence>MPLTEGRYAERTGPRRLWFWIRRSFADAVRRYRRDPRDTGGGYVMHREWGAWVLRPVTGWRSLRWVSPPVRATRAVPAGDRDAAVDWHAQALGM</sequence>
<dbReference type="Proteomes" id="UP000188836">
    <property type="component" value="Unassembled WGS sequence"/>
</dbReference>
<keyword evidence="2" id="KW-1185">Reference proteome</keyword>
<protein>
    <submittedName>
        <fullName evidence="1">Uncharacterized protein</fullName>
    </submittedName>
</protein>
<dbReference type="AlphaFoldDB" id="A0A1W0B8S3"/>
<dbReference type="EMBL" id="MUMY01000001">
    <property type="protein sequence ID" value="ONM50493.1"/>
    <property type="molecule type" value="Genomic_DNA"/>
</dbReference>
<evidence type="ECO:0000313" key="2">
    <source>
        <dbReference type="Proteomes" id="UP000188836"/>
    </source>
</evidence>
<organism evidence="1 2">
    <name type="scientific">Nocardia donostiensis</name>
    <dbReference type="NCBI Taxonomy" id="1538463"/>
    <lineage>
        <taxon>Bacteria</taxon>
        <taxon>Bacillati</taxon>
        <taxon>Actinomycetota</taxon>
        <taxon>Actinomycetes</taxon>
        <taxon>Mycobacteriales</taxon>
        <taxon>Nocardiaceae</taxon>
        <taxon>Nocardia</taxon>
    </lineage>
</organism>
<accession>A0A1W0B8S3</accession>
<dbReference type="STRING" id="1538463.B0T36_01345"/>
<reference evidence="1 2" key="1">
    <citation type="journal article" date="2016" name="Antonie Van Leeuwenhoek">
        <title>Nocardia donostiensis sp. nov., isolated from human respiratory specimens.</title>
        <authorList>
            <person name="Ercibengoa M."/>
            <person name="Bell M."/>
            <person name="Marimon J.M."/>
            <person name="Humrighouse B."/>
            <person name="Klenk H.P."/>
            <person name="Potter G."/>
            <person name="Perez-Trallero E."/>
        </authorList>
    </citation>
    <scope>NUCLEOTIDE SEQUENCE [LARGE SCALE GENOMIC DNA]</scope>
    <source>
        <strain evidence="1 2">X1655</strain>
    </source>
</reference>
<name>A0A1W0B8S3_9NOCA</name>
<gene>
    <name evidence="1" type="ORF">B0T46_00805</name>
</gene>
<comment type="caution">
    <text evidence="1">The sequence shown here is derived from an EMBL/GenBank/DDBJ whole genome shotgun (WGS) entry which is preliminary data.</text>
</comment>
<evidence type="ECO:0000313" key="1">
    <source>
        <dbReference type="EMBL" id="ONM50493.1"/>
    </source>
</evidence>